<dbReference type="GO" id="GO:0016787">
    <property type="term" value="F:hydrolase activity"/>
    <property type="evidence" value="ECO:0007669"/>
    <property type="project" value="UniProtKB-KW"/>
</dbReference>
<dbReference type="PANTHER" id="PTHR37017:SF11">
    <property type="entry name" value="ESTERASE_LIPASE_THIOESTERASE DOMAIN-CONTAINING PROTEIN"/>
    <property type="match status" value="1"/>
</dbReference>
<protein>
    <submittedName>
        <fullName evidence="1">Alpha/beta hydrolase</fullName>
    </submittedName>
</protein>
<gene>
    <name evidence="1" type="ORF">Sru01_39400</name>
</gene>
<name>A0A919V2H2_9ACTN</name>
<keyword evidence="2" id="KW-1185">Reference proteome</keyword>
<dbReference type="Gene3D" id="3.40.50.1820">
    <property type="entry name" value="alpha/beta hydrolase"/>
    <property type="match status" value="2"/>
</dbReference>
<dbReference type="PANTHER" id="PTHR37017">
    <property type="entry name" value="AB HYDROLASE-1 DOMAIN-CONTAINING PROTEIN-RELATED"/>
    <property type="match status" value="1"/>
</dbReference>
<comment type="caution">
    <text evidence="1">The sequence shown here is derived from an EMBL/GenBank/DDBJ whole genome shotgun (WGS) entry which is preliminary data.</text>
</comment>
<proteinExistence type="predicted"/>
<reference evidence="1" key="1">
    <citation type="submission" date="2021-01" db="EMBL/GenBank/DDBJ databases">
        <title>Whole genome shotgun sequence of Sphaerisporangium rufum NBRC 109079.</title>
        <authorList>
            <person name="Komaki H."/>
            <person name="Tamura T."/>
        </authorList>
    </citation>
    <scope>NUCLEOTIDE SEQUENCE</scope>
    <source>
        <strain evidence="1">NBRC 109079</strain>
    </source>
</reference>
<keyword evidence="1" id="KW-0378">Hydrolase</keyword>
<dbReference type="InterPro" id="IPR029058">
    <property type="entry name" value="AB_hydrolase_fold"/>
</dbReference>
<dbReference type="InterPro" id="IPR052897">
    <property type="entry name" value="Sec-Metab_Biosynth_Hydrolase"/>
</dbReference>
<dbReference type="RefSeq" id="WP_203988545.1">
    <property type="nucleotide sequence ID" value="NZ_BOOU01000053.1"/>
</dbReference>
<dbReference type="AlphaFoldDB" id="A0A919V2H2"/>
<dbReference type="EMBL" id="BOOU01000053">
    <property type="protein sequence ID" value="GII78958.1"/>
    <property type="molecule type" value="Genomic_DNA"/>
</dbReference>
<accession>A0A919V2H2</accession>
<organism evidence="1 2">
    <name type="scientific">Sphaerisporangium rufum</name>
    <dbReference type="NCBI Taxonomy" id="1381558"/>
    <lineage>
        <taxon>Bacteria</taxon>
        <taxon>Bacillati</taxon>
        <taxon>Actinomycetota</taxon>
        <taxon>Actinomycetes</taxon>
        <taxon>Streptosporangiales</taxon>
        <taxon>Streptosporangiaceae</taxon>
        <taxon>Sphaerisporangium</taxon>
    </lineage>
</organism>
<sequence length="172" mass="17919">MTTIRNIVLVPEGLADGSAWRGVHDELTRDGFRVHIVLNPALSPQDDVAVTRRVLDGLDGPAVLAGHGHGGLVISAAGAHPSVASLVYVAAFLAGLPARCGVDALDGPLTAPVRRHKPVWYLVATEDLIIPPPVQHMMAQHAGAKVVEVIGDHAVHVSQPAAVAHLLREAAA</sequence>
<dbReference type="SUPFAM" id="SSF53474">
    <property type="entry name" value="alpha/beta-Hydrolases"/>
    <property type="match status" value="1"/>
</dbReference>
<evidence type="ECO:0000313" key="2">
    <source>
        <dbReference type="Proteomes" id="UP000655287"/>
    </source>
</evidence>
<dbReference type="Proteomes" id="UP000655287">
    <property type="component" value="Unassembled WGS sequence"/>
</dbReference>
<evidence type="ECO:0000313" key="1">
    <source>
        <dbReference type="EMBL" id="GII78958.1"/>
    </source>
</evidence>